<dbReference type="SUPFAM" id="SSF46785">
    <property type="entry name" value="Winged helix' DNA-binding domain"/>
    <property type="match status" value="1"/>
</dbReference>
<feature type="compositionally biased region" description="Low complexity" evidence="1">
    <location>
        <begin position="125"/>
        <end position="136"/>
    </location>
</feature>
<sequence length="257" mass="28674">MNNPNPAYYSILTADVRYSKELSDFEKLLFSEISALTQKDGYCTASNAWLASLYGKTKETISRCISKLKKLGFIEVVEVRNDKKEVILRKVYLLTKTSTGIDENAETLLTKTSIPIDKNVKENNTRINNTSRNNTSIKRDASKTHETDLQILQDMGVEKQLAQDWLQTRKEKRAGSLTPTVVAGLQREAAKAGLTVPQAVQVAAERGWGRFVASYLQNEQQGFSGSQKPQGNRITRTHKHGEEAKSGLARDVLKGIL</sequence>
<evidence type="ECO:0008006" key="5">
    <source>
        <dbReference type="Google" id="ProtNLM"/>
    </source>
</evidence>
<gene>
    <name evidence="2" type="ORF">KEBURONENSIS_02013</name>
    <name evidence="3" type="ORF">KEBURONENSIS_02021</name>
</gene>
<evidence type="ECO:0000256" key="1">
    <source>
        <dbReference type="SAM" id="MobiDB-lite"/>
    </source>
</evidence>
<proteinExistence type="predicted"/>
<feature type="region of interest" description="Disordered" evidence="1">
    <location>
        <begin position="220"/>
        <end position="243"/>
    </location>
</feature>
<dbReference type="Pfam" id="PF13730">
    <property type="entry name" value="HTH_36"/>
    <property type="match status" value="1"/>
</dbReference>
<reference evidence="2" key="1">
    <citation type="submission" date="2017-05" db="EMBL/GenBank/DDBJ databases">
        <authorList>
            <person name="Song R."/>
            <person name="Chenine A.L."/>
            <person name="Ruprecht R.M."/>
        </authorList>
    </citation>
    <scope>NUCLEOTIDE SEQUENCE</scope>
    <source>
        <strain evidence="2">Kingella_eburonensis</strain>
    </source>
</reference>
<keyword evidence="4" id="KW-1185">Reference proteome</keyword>
<dbReference type="Proteomes" id="UP000215450">
    <property type="component" value="Unassembled WGS sequence"/>
</dbReference>
<dbReference type="EMBL" id="FXUV01000060">
    <property type="protein sequence ID" value="SMQ13347.1"/>
    <property type="molecule type" value="Genomic_DNA"/>
</dbReference>
<evidence type="ECO:0000313" key="4">
    <source>
        <dbReference type="Proteomes" id="UP000215450"/>
    </source>
</evidence>
<reference evidence="3 4" key="2">
    <citation type="submission" date="2017-06" db="EMBL/GenBank/DDBJ databases">
        <authorList>
            <person name="Kim H.J."/>
            <person name="Triplett B.A."/>
        </authorList>
    </citation>
    <scope>NUCLEOTIDE SEQUENCE [LARGE SCALE GENOMIC DNA]</scope>
    <source>
        <strain evidence="3">Kingella_eburonensis</strain>
    </source>
</reference>
<dbReference type="EMBL" id="FXUV02000064">
    <property type="protein sequence ID" value="SNB82168.1"/>
    <property type="molecule type" value="Genomic_DNA"/>
</dbReference>
<dbReference type="Gene3D" id="1.10.10.10">
    <property type="entry name" value="Winged helix-like DNA-binding domain superfamily/Winged helix DNA-binding domain"/>
    <property type="match status" value="1"/>
</dbReference>
<evidence type="ECO:0000313" key="2">
    <source>
        <dbReference type="EMBL" id="SMQ13347.1"/>
    </source>
</evidence>
<dbReference type="AlphaFoldDB" id="A0A238TDY4"/>
<dbReference type="RefSeq" id="WP_095063312.1">
    <property type="nucleotide sequence ID" value="NZ_FXUV02000064.1"/>
</dbReference>
<feature type="region of interest" description="Disordered" evidence="1">
    <location>
        <begin position="124"/>
        <end position="144"/>
    </location>
</feature>
<evidence type="ECO:0000313" key="3">
    <source>
        <dbReference type="EMBL" id="SNB82168.1"/>
    </source>
</evidence>
<protein>
    <recommendedName>
        <fullName evidence="5">Helix-turn-helix domain-containing protein</fullName>
    </recommendedName>
</protein>
<dbReference type="InterPro" id="IPR036390">
    <property type="entry name" value="WH_DNA-bd_sf"/>
</dbReference>
<name>A0A238TDY4_9NEIS</name>
<organism evidence="3 4">
    <name type="scientific">Kingella negevensis</name>
    <dbReference type="NCBI Taxonomy" id="1522312"/>
    <lineage>
        <taxon>Bacteria</taxon>
        <taxon>Pseudomonadati</taxon>
        <taxon>Pseudomonadota</taxon>
        <taxon>Betaproteobacteria</taxon>
        <taxon>Neisseriales</taxon>
        <taxon>Neisseriaceae</taxon>
        <taxon>Kingella</taxon>
    </lineage>
</organism>
<dbReference type="OrthoDB" id="5526813at2"/>
<dbReference type="STRING" id="1522312.GCA_900177895_01406"/>
<dbReference type="InterPro" id="IPR036388">
    <property type="entry name" value="WH-like_DNA-bd_sf"/>
</dbReference>
<feature type="compositionally biased region" description="Polar residues" evidence="1">
    <location>
        <begin position="220"/>
        <end position="234"/>
    </location>
</feature>
<accession>A0A238TDY4</accession>